<dbReference type="AlphaFoldDB" id="A0A517MQ46"/>
<evidence type="ECO:0008006" key="5">
    <source>
        <dbReference type="Google" id="ProtNLM"/>
    </source>
</evidence>
<reference evidence="3 4" key="1">
    <citation type="submission" date="2019-02" db="EMBL/GenBank/DDBJ databases">
        <title>Deep-cultivation of Planctomycetes and their phenomic and genomic characterization uncovers novel biology.</title>
        <authorList>
            <person name="Wiegand S."/>
            <person name="Jogler M."/>
            <person name="Boedeker C."/>
            <person name="Pinto D."/>
            <person name="Vollmers J."/>
            <person name="Rivas-Marin E."/>
            <person name="Kohn T."/>
            <person name="Peeters S.H."/>
            <person name="Heuer A."/>
            <person name="Rast P."/>
            <person name="Oberbeckmann S."/>
            <person name="Bunk B."/>
            <person name="Jeske O."/>
            <person name="Meyerdierks A."/>
            <person name="Storesund J.E."/>
            <person name="Kallscheuer N."/>
            <person name="Luecker S."/>
            <person name="Lage O.M."/>
            <person name="Pohl T."/>
            <person name="Merkel B.J."/>
            <person name="Hornburger P."/>
            <person name="Mueller R.-W."/>
            <person name="Bruemmer F."/>
            <person name="Labrenz M."/>
            <person name="Spormann A.M."/>
            <person name="Op den Camp H."/>
            <person name="Overmann J."/>
            <person name="Amann R."/>
            <person name="Jetten M.S.M."/>
            <person name="Mascher T."/>
            <person name="Medema M.H."/>
            <person name="Devos D.P."/>
            <person name="Kaster A.-K."/>
            <person name="Ovreas L."/>
            <person name="Rohde M."/>
            <person name="Galperin M.Y."/>
            <person name="Jogler C."/>
        </authorList>
    </citation>
    <scope>NUCLEOTIDE SEQUENCE [LARGE SCALE GENOMIC DNA]</scope>
    <source>
        <strain evidence="3 4">HG15A2</strain>
    </source>
</reference>
<dbReference type="InterPro" id="IPR013424">
    <property type="entry name" value="Ice-binding_C"/>
</dbReference>
<dbReference type="KEGG" id="amob:HG15A2_01660"/>
<keyword evidence="4" id="KW-1185">Reference proteome</keyword>
<keyword evidence="1" id="KW-0472">Membrane</keyword>
<dbReference type="EMBL" id="CP036263">
    <property type="protein sequence ID" value="QDS96907.1"/>
    <property type="molecule type" value="Genomic_DNA"/>
</dbReference>
<keyword evidence="1" id="KW-1133">Transmembrane helix</keyword>
<keyword evidence="1" id="KW-0812">Transmembrane</keyword>
<evidence type="ECO:0000313" key="4">
    <source>
        <dbReference type="Proteomes" id="UP000319852"/>
    </source>
</evidence>
<sequence length="346" mass="35186" precursor="true">MINVMQKQLSVIVLGLMSYGLVAHSAQAVIVNVRMDTSGNWNVGTNWDNGGVVDTPPDSDDIAIVGTTSGSGISPAIATVDGPQGAQNTMDITIGESSGSSGTINVESNGSLTSTGKVKIGANVSTGVLSVSTGGTYTHTGTTGFQIAPFAGATGSLSVVGSGSSFSSSQGLTIGSSSGGTTANSEIHIENGGNLSVSGNSLLYDDWTLSVSGSNSEVDFIGEFRTLSSGGTFQAAIDGDLDMVSVGTLRLGSTMTIRPSALGSLADGEYTILTYGSLYSGTTLGDFILDDQDISGTWSDLALSAGTLRVNYVAAVPEPGAWMMMALVGGVVFVRKWMAKTKRVNI</sequence>
<feature type="signal peptide" evidence="2">
    <location>
        <begin position="1"/>
        <end position="28"/>
    </location>
</feature>
<keyword evidence="2" id="KW-0732">Signal</keyword>
<gene>
    <name evidence="3" type="ORF">HG15A2_01660</name>
</gene>
<feature type="transmembrane region" description="Helical" evidence="1">
    <location>
        <begin position="320"/>
        <end position="338"/>
    </location>
</feature>
<dbReference type="OrthoDB" id="121983at2"/>
<evidence type="ECO:0000256" key="2">
    <source>
        <dbReference type="SAM" id="SignalP"/>
    </source>
</evidence>
<dbReference type="NCBIfam" id="TIGR02595">
    <property type="entry name" value="PEP_CTERM"/>
    <property type="match status" value="1"/>
</dbReference>
<organism evidence="3 4">
    <name type="scientific">Adhaeretor mobilis</name>
    <dbReference type="NCBI Taxonomy" id="1930276"/>
    <lineage>
        <taxon>Bacteria</taxon>
        <taxon>Pseudomonadati</taxon>
        <taxon>Planctomycetota</taxon>
        <taxon>Planctomycetia</taxon>
        <taxon>Pirellulales</taxon>
        <taxon>Lacipirellulaceae</taxon>
        <taxon>Adhaeretor</taxon>
    </lineage>
</organism>
<name>A0A517MQ46_9BACT</name>
<dbReference type="Proteomes" id="UP000319852">
    <property type="component" value="Chromosome"/>
</dbReference>
<feature type="chain" id="PRO_5022087647" description="PEP-CTERM protein-sorting domain-containing protein" evidence="2">
    <location>
        <begin position="29"/>
        <end position="346"/>
    </location>
</feature>
<accession>A0A517MQ46</accession>
<protein>
    <recommendedName>
        <fullName evidence="5">PEP-CTERM protein-sorting domain-containing protein</fullName>
    </recommendedName>
</protein>
<evidence type="ECO:0000313" key="3">
    <source>
        <dbReference type="EMBL" id="QDS96907.1"/>
    </source>
</evidence>
<evidence type="ECO:0000256" key="1">
    <source>
        <dbReference type="SAM" id="Phobius"/>
    </source>
</evidence>
<proteinExistence type="predicted"/>